<evidence type="ECO:0000313" key="1">
    <source>
        <dbReference type="EMBL" id="KAK4154152.1"/>
    </source>
</evidence>
<keyword evidence="2" id="KW-1185">Reference proteome</keyword>
<evidence type="ECO:0000313" key="2">
    <source>
        <dbReference type="Proteomes" id="UP001302745"/>
    </source>
</evidence>
<dbReference type="AlphaFoldDB" id="A0AAN6VMZ9"/>
<reference evidence="1" key="2">
    <citation type="submission" date="2023-05" db="EMBL/GenBank/DDBJ databases">
        <authorList>
            <consortium name="Lawrence Berkeley National Laboratory"/>
            <person name="Steindorff A."/>
            <person name="Hensen N."/>
            <person name="Bonometti L."/>
            <person name="Westerberg I."/>
            <person name="Brannstrom I.O."/>
            <person name="Guillou S."/>
            <person name="Cros-Aarteil S."/>
            <person name="Calhoun S."/>
            <person name="Haridas S."/>
            <person name="Kuo A."/>
            <person name="Mondo S."/>
            <person name="Pangilinan J."/>
            <person name="Riley R."/>
            <person name="Labutti K."/>
            <person name="Andreopoulos B."/>
            <person name="Lipzen A."/>
            <person name="Chen C."/>
            <person name="Yanf M."/>
            <person name="Daum C."/>
            <person name="Ng V."/>
            <person name="Clum A."/>
            <person name="Ohm R."/>
            <person name="Martin F."/>
            <person name="Silar P."/>
            <person name="Natvig D."/>
            <person name="Lalanne C."/>
            <person name="Gautier V."/>
            <person name="Ament-Velasquez S.L."/>
            <person name="Kruys A."/>
            <person name="Hutchinson M.I."/>
            <person name="Powell A.J."/>
            <person name="Barry K."/>
            <person name="Miller A.N."/>
            <person name="Grigoriev I.V."/>
            <person name="Debuchy R."/>
            <person name="Gladieux P."/>
            <person name="Thoren M.H."/>
            <person name="Johannesson H."/>
        </authorList>
    </citation>
    <scope>NUCLEOTIDE SEQUENCE</scope>
    <source>
        <strain evidence="1">CBS 538.74</strain>
    </source>
</reference>
<sequence length="266" mass="29518">RRKGWTLEKSDEFSAYMGQAVWAWSNVTELAVKRLFSGEEESIRLLTQLISNGKLTPGNATGHAIPDEYTNAEMEALVIKAFYSYTIPAIWTVPALGAFVMDSGYTCDHIDPVTPKYMDADTAHATWTCYNNKLYYLVHANKGPARERDQVGCGDLTCTPDWDSYDQKFTILPGLHKLGTTQYGHITHRDLIIGAVRTYEHNGRKNGAGVAKISNRPTVNDLVNIDITTPGYVRIPVCGPAEAYANWLAIDNADRRDPGFPCNKVG</sequence>
<name>A0AAN6VMZ9_9PEZI</name>
<feature type="non-terminal residue" evidence="1">
    <location>
        <position position="1"/>
    </location>
</feature>
<dbReference type="EMBL" id="MU856920">
    <property type="protein sequence ID" value="KAK4154152.1"/>
    <property type="molecule type" value="Genomic_DNA"/>
</dbReference>
<dbReference type="Proteomes" id="UP001302745">
    <property type="component" value="Unassembled WGS sequence"/>
</dbReference>
<reference evidence="1" key="1">
    <citation type="journal article" date="2023" name="Mol. Phylogenet. Evol.">
        <title>Genome-scale phylogeny and comparative genomics of the fungal order Sordariales.</title>
        <authorList>
            <person name="Hensen N."/>
            <person name="Bonometti L."/>
            <person name="Westerberg I."/>
            <person name="Brannstrom I.O."/>
            <person name="Guillou S."/>
            <person name="Cros-Aarteil S."/>
            <person name="Calhoun S."/>
            <person name="Haridas S."/>
            <person name="Kuo A."/>
            <person name="Mondo S."/>
            <person name="Pangilinan J."/>
            <person name="Riley R."/>
            <person name="LaButti K."/>
            <person name="Andreopoulos B."/>
            <person name="Lipzen A."/>
            <person name="Chen C."/>
            <person name="Yan M."/>
            <person name="Daum C."/>
            <person name="Ng V."/>
            <person name="Clum A."/>
            <person name="Steindorff A."/>
            <person name="Ohm R.A."/>
            <person name="Martin F."/>
            <person name="Silar P."/>
            <person name="Natvig D.O."/>
            <person name="Lalanne C."/>
            <person name="Gautier V."/>
            <person name="Ament-Velasquez S.L."/>
            <person name="Kruys A."/>
            <person name="Hutchinson M.I."/>
            <person name="Powell A.J."/>
            <person name="Barry K."/>
            <person name="Miller A.N."/>
            <person name="Grigoriev I.V."/>
            <person name="Debuchy R."/>
            <person name="Gladieux P."/>
            <person name="Hiltunen Thoren M."/>
            <person name="Johannesson H."/>
        </authorList>
    </citation>
    <scope>NUCLEOTIDE SEQUENCE</scope>
    <source>
        <strain evidence="1">CBS 538.74</strain>
    </source>
</reference>
<accession>A0AAN6VMZ9</accession>
<comment type="caution">
    <text evidence="1">The sequence shown here is derived from an EMBL/GenBank/DDBJ whole genome shotgun (WGS) entry which is preliminary data.</text>
</comment>
<gene>
    <name evidence="1" type="ORF">C8A00DRAFT_14725</name>
</gene>
<organism evidence="1 2">
    <name type="scientific">Chaetomidium leptoderma</name>
    <dbReference type="NCBI Taxonomy" id="669021"/>
    <lineage>
        <taxon>Eukaryota</taxon>
        <taxon>Fungi</taxon>
        <taxon>Dikarya</taxon>
        <taxon>Ascomycota</taxon>
        <taxon>Pezizomycotina</taxon>
        <taxon>Sordariomycetes</taxon>
        <taxon>Sordariomycetidae</taxon>
        <taxon>Sordariales</taxon>
        <taxon>Chaetomiaceae</taxon>
        <taxon>Chaetomidium</taxon>
    </lineage>
</organism>
<proteinExistence type="predicted"/>
<protein>
    <submittedName>
        <fullName evidence="1">Uncharacterized protein</fullName>
    </submittedName>
</protein>